<feature type="chain" id="PRO_5011990869" evidence="8">
    <location>
        <begin position="22"/>
        <end position="368"/>
    </location>
</feature>
<keyword evidence="2 7" id="KW-0645">Protease</keyword>
<evidence type="ECO:0000256" key="7">
    <source>
        <dbReference type="RuleBase" id="RU000454"/>
    </source>
</evidence>
<evidence type="ECO:0000256" key="2">
    <source>
        <dbReference type="ARBA" id="ARBA00022670"/>
    </source>
</evidence>
<evidence type="ECO:0000259" key="9">
    <source>
        <dbReference type="PROSITE" id="PS51767"/>
    </source>
</evidence>
<dbReference type="PANTHER" id="PTHR47966:SF51">
    <property type="entry name" value="BETA-SITE APP-CLEAVING ENZYME, ISOFORM A-RELATED"/>
    <property type="match status" value="1"/>
</dbReference>
<feature type="active site" evidence="5">
    <location>
        <position position="100"/>
    </location>
</feature>
<reference evidence="10" key="1">
    <citation type="journal article" date="2018" name="PLoS Negl. Trop. Dis.">
        <title>An insight into the salivary gland and fat body transcriptome of Panstrongylus lignarius (Hemiptera: Heteroptera), the main vector of Chagas disease in Peru.</title>
        <authorList>
            <person name="Nevoa J.C."/>
            <person name="Mendes M.T."/>
            <person name="da Silva M.V."/>
            <person name="Soares S.C."/>
            <person name="Oliveira C.J.F."/>
            <person name="Ribeiro J.M.C."/>
        </authorList>
    </citation>
    <scope>NUCLEOTIDE SEQUENCE</scope>
</reference>
<evidence type="ECO:0000256" key="6">
    <source>
        <dbReference type="PIRSR" id="PIRSR601461-2"/>
    </source>
</evidence>
<keyword evidence="8" id="KW-0732">Signal</keyword>
<dbReference type="FunFam" id="2.40.70.10:FF:000115">
    <property type="entry name" value="Lysosomal aspartic protease"/>
    <property type="match status" value="1"/>
</dbReference>
<dbReference type="EMBL" id="GFTR01005525">
    <property type="protein sequence ID" value="JAW10901.1"/>
    <property type="molecule type" value="Transcribed_RNA"/>
</dbReference>
<dbReference type="GO" id="GO:0006508">
    <property type="term" value="P:proteolysis"/>
    <property type="evidence" value="ECO:0007669"/>
    <property type="project" value="UniProtKB-KW"/>
</dbReference>
<evidence type="ECO:0000256" key="8">
    <source>
        <dbReference type="SAM" id="SignalP"/>
    </source>
</evidence>
<dbReference type="PANTHER" id="PTHR47966">
    <property type="entry name" value="BETA-SITE APP-CLEAVING ENZYME, ISOFORM A-RELATED"/>
    <property type="match status" value="1"/>
</dbReference>
<evidence type="ECO:0000256" key="4">
    <source>
        <dbReference type="ARBA" id="ARBA00022801"/>
    </source>
</evidence>
<dbReference type="GO" id="GO:0004190">
    <property type="term" value="F:aspartic-type endopeptidase activity"/>
    <property type="evidence" value="ECO:0007669"/>
    <property type="project" value="UniProtKB-KW"/>
</dbReference>
<name>A0A224XSE1_9HEMI</name>
<dbReference type="PROSITE" id="PS51767">
    <property type="entry name" value="PEPTIDASE_A1"/>
    <property type="match status" value="1"/>
</dbReference>
<organism evidence="10">
    <name type="scientific">Panstrongylus lignarius</name>
    <dbReference type="NCBI Taxonomy" id="156445"/>
    <lineage>
        <taxon>Eukaryota</taxon>
        <taxon>Metazoa</taxon>
        <taxon>Ecdysozoa</taxon>
        <taxon>Arthropoda</taxon>
        <taxon>Hexapoda</taxon>
        <taxon>Insecta</taxon>
        <taxon>Pterygota</taxon>
        <taxon>Neoptera</taxon>
        <taxon>Paraneoptera</taxon>
        <taxon>Hemiptera</taxon>
        <taxon>Heteroptera</taxon>
        <taxon>Panheteroptera</taxon>
        <taxon>Cimicomorpha</taxon>
        <taxon>Reduviidae</taxon>
        <taxon>Triatominae</taxon>
        <taxon>Panstrongylus</taxon>
    </lineage>
</organism>
<comment type="similarity">
    <text evidence="1 7">Belongs to the peptidase A1 family.</text>
</comment>
<protein>
    <submittedName>
        <fullName evidence="10">Putative aspartyl protease</fullName>
    </submittedName>
</protein>
<evidence type="ECO:0000256" key="3">
    <source>
        <dbReference type="ARBA" id="ARBA00022750"/>
    </source>
</evidence>
<dbReference type="InterPro" id="IPR033121">
    <property type="entry name" value="PEPTIDASE_A1"/>
</dbReference>
<feature type="domain" description="Peptidase A1" evidence="9">
    <location>
        <begin position="82"/>
        <end position="368"/>
    </location>
</feature>
<dbReference type="SUPFAM" id="SSF50630">
    <property type="entry name" value="Acid proteases"/>
    <property type="match status" value="1"/>
</dbReference>
<dbReference type="Gene3D" id="2.40.70.10">
    <property type="entry name" value="Acid Proteases"/>
    <property type="match status" value="2"/>
</dbReference>
<dbReference type="PROSITE" id="PS00141">
    <property type="entry name" value="ASP_PROTEASE"/>
    <property type="match status" value="2"/>
</dbReference>
<keyword evidence="6" id="KW-1015">Disulfide bond</keyword>
<dbReference type="AlphaFoldDB" id="A0A224XSE1"/>
<feature type="active site" evidence="5">
    <location>
        <position position="286"/>
    </location>
</feature>
<feature type="disulfide bond" evidence="6">
    <location>
        <begin position="319"/>
        <end position="358"/>
    </location>
</feature>
<evidence type="ECO:0000256" key="5">
    <source>
        <dbReference type="PIRSR" id="PIRSR601461-1"/>
    </source>
</evidence>
<proteinExistence type="inferred from homology"/>
<evidence type="ECO:0000256" key="1">
    <source>
        <dbReference type="ARBA" id="ARBA00007447"/>
    </source>
</evidence>
<keyword evidence="4 7" id="KW-0378">Hydrolase</keyword>
<dbReference type="InterPro" id="IPR001461">
    <property type="entry name" value="Aspartic_peptidase_A1"/>
</dbReference>
<evidence type="ECO:0000313" key="10">
    <source>
        <dbReference type="EMBL" id="JAW10901.1"/>
    </source>
</evidence>
<accession>A0A224XSE1</accession>
<sequence length="368" mass="42145">MTASVLRFFFLVCMLGVLVHAQYRLTLHRRNRGLRSQSEFSKALNQWRQQLRKFKTLKVNSKLLKAKDYGKVKLFNNMNIEYYGEIFLGNPPQKFLVVIDTGSADLWIPSKHCSFFNLACWIHNKYDHYRSSTYHDTGKVVRISYVTGSMVGKKGQDELRIGGMIVKNQSFAEATDEPGMTFVFSEFDGVMGLGFPDLAEFGLPVHVNMYQQQLLSEFIFSVYLNREENDSFGGEILFGGTDETKYNKSTLRYVDLTEKTYWQFQLDGLKVGDEQIDLDNTQAIADTGASLIIGEAEIVNKLYHIIGADVQGEEAYIDCDKIDQLPTVDFLIGNQAFRLEGKDYIIKVRSYIFLDKVCNWNCWNGTGR</sequence>
<dbReference type="InterPro" id="IPR021109">
    <property type="entry name" value="Peptidase_aspartic_dom_sf"/>
</dbReference>
<dbReference type="PRINTS" id="PR00792">
    <property type="entry name" value="PEPSIN"/>
</dbReference>
<dbReference type="Gene3D" id="2.60.40.1960">
    <property type="match status" value="1"/>
</dbReference>
<keyword evidence="3 7" id="KW-0064">Aspartyl protease</keyword>
<feature type="signal peptide" evidence="8">
    <location>
        <begin position="1"/>
        <end position="21"/>
    </location>
</feature>
<dbReference type="Pfam" id="PF00026">
    <property type="entry name" value="Asp"/>
    <property type="match status" value="1"/>
</dbReference>
<feature type="disulfide bond" evidence="6">
    <location>
        <begin position="113"/>
        <end position="120"/>
    </location>
</feature>
<dbReference type="InterPro" id="IPR001969">
    <property type="entry name" value="Aspartic_peptidase_AS"/>
</dbReference>